<evidence type="ECO:0000313" key="5">
    <source>
        <dbReference type="Proteomes" id="UP000663852"/>
    </source>
</evidence>
<dbReference type="Proteomes" id="UP000663852">
    <property type="component" value="Unassembled WGS sequence"/>
</dbReference>
<evidence type="ECO:0000313" key="2">
    <source>
        <dbReference type="EMBL" id="CAF1007419.1"/>
    </source>
</evidence>
<dbReference type="OrthoDB" id="6162903at2759"/>
<name>A0A814TDI8_ADIRI</name>
<protein>
    <submittedName>
        <fullName evidence="3">Uncharacterized protein</fullName>
    </submittedName>
</protein>
<gene>
    <name evidence="3" type="ORF">EDS130_LOCUS23108</name>
    <name evidence="2" type="ORF">XAT740_LOCUS13538</name>
</gene>
<keyword evidence="1" id="KW-0732">Signal</keyword>
<dbReference type="Proteomes" id="UP000663828">
    <property type="component" value="Unassembled WGS sequence"/>
</dbReference>
<feature type="chain" id="PRO_5036225975" evidence="1">
    <location>
        <begin position="21"/>
        <end position="405"/>
    </location>
</feature>
<comment type="caution">
    <text evidence="3">The sequence shown here is derived from an EMBL/GenBank/DDBJ whole genome shotgun (WGS) entry which is preliminary data.</text>
</comment>
<dbReference type="EMBL" id="CAJNOR010000788">
    <property type="protein sequence ID" value="CAF1007419.1"/>
    <property type="molecule type" value="Genomic_DNA"/>
</dbReference>
<dbReference type="PANTHER" id="PTHR34494">
    <property type="entry name" value="PROTEIN CBG25024"/>
    <property type="match status" value="1"/>
</dbReference>
<keyword evidence="4" id="KW-1185">Reference proteome</keyword>
<dbReference type="AlphaFoldDB" id="A0A814TDI8"/>
<evidence type="ECO:0000313" key="4">
    <source>
        <dbReference type="Proteomes" id="UP000663828"/>
    </source>
</evidence>
<evidence type="ECO:0000256" key="1">
    <source>
        <dbReference type="SAM" id="SignalP"/>
    </source>
</evidence>
<proteinExistence type="predicted"/>
<accession>A0A814TDI8</accession>
<dbReference type="EMBL" id="CAJNOJ010000124">
    <property type="protein sequence ID" value="CAF1160298.1"/>
    <property type="molecule type" value="Genomic_DNA"/>
</dbReference>
<reference evidence="3" key="1">
    <citation type="submission" date="2021-02" db="EMBL/GenBank/DDBJ databases">
        <authorList>
            <person name="Nowell W R."/>
        </authorList>
    </citation>
    <scope>NUCLEOTIDE SEQUENCE</scope>
</reference>
<sequence length="405" mass="43050">MMREIFFLLILCYSTHVVIGDIFDILPVISQLKSAVQAIAGDTEGARRTQENFSRGCPVVSQLRSAGEAIGGNTEAAQKTQEYFVNSMSNLADGIPIVGHVKGAIHYAAGDKEGGDQAMKSASRTVGVVGGGAAGLLAGGPVGAIAGGVAGGAAMDAITTGVDSAVHGEYRPAGNIALVTNLVKDESSSKSGDIFDLVAGVAMDGMAGRAGGKISAKAIDRMNNQRVYRVMKKEDAVQAIKQQQLPKVATPEGETWTSESINRHQKNYLKHKNEMDPANKYTDVQIKLRKSDYETIKQEAIPQKNSGAINRQRTAKGDLPKNLINNERLADHPHGKVNLGIKGEANLDSFNSKIVDIREVDPNSIQYSNTATKHIGTYGAPASVGIITAAMQSEGDSKHERKKEL</sequence>
<evidence type="ECO:0000313" key="3">
    <source>
        <dbReference type="EMBL" id="CAF1160298.1"/>
    </source>
</evidence>
<dbReference type="PANTHER" id="PTHR34494:SF1">
    <property type="entry name" value="PROTEIN CBG25024"/>
    <property type="match status" value="1"/>
</dbReference>
<organism evidence="3 5">
    <name type="scientific">Adineta ricciae</name>
    <name type="common">Rotifer</name>
    <dbReference type="NCBI Taxonomy" id="249248"/>
    <lineage>
        <taxon>Eukaryota</taxon>
        <taxon>Metazoa</taxon>
        <taxon>Spiralia</taxon>
        <taxon>Gnathifera</taxon>
        <taxon>Rotifera</taxon>
        <taxon>Eurotatoria</taxon>
        <taxon>Bdelloidea</taxon>
        <taxon>Adinetida</taxon>
        <taxon>Adinetidae</taxon>
        <taxon>Adineta</taxon>
    </lineage>
</organism>
<feature type="signal peptide" evidence="1">
    <location>
        <begin position="1"/>
        <end position="20"/>
    </location>
</feature>